<keyword evidence="8" id="KW-0812">Transmembrane</keyword>
<evidence type="ECO:0000256" key="5">
    <source>
        <dbReference type="ARBA" id="ARBA00022777"/>
    </source>
</evidence>
<dbReference type="Proteomes" id="UP001352223">
    <property type="component" value="Unassembled WGS sequence"/>
</dbReference>
<comment type="catalytic activity">
    <reaction evidence="1">
        <text>ATP + protein L-histidine = ADP + protein N-phospho-L-histidine.</text>
        <dbReference type="EC" id="2.7.13.3"/>
    </reaction>
</comment>
<dbReference type="PANTHER" id="PTHR45436:SF5">
    <property type="entry name" value="SENSOR HISTIDINE KINASE TRCS"/>
    <property type="match status" value="1"/>
</dbReference>
<accession>A0ABU6CIC6</accession>
<keyword evidence="8" id="KW-1133">Transmembrane helix</keyword>
<name>A0ABU6CIC6_9ACTN</name>
<feature type="region of interest" description="Disordered" evidence="7">
    <location>
        <begin position="451"/>
        <end position="566"/>
    </location>
</feature>
<protein>
    <recommendedName>
        <fullName evidence="2">histidine kinase</fullName>
        <ecNumber evidence="2">2.7.13.3</ecNumber>
    </recommendedName>
</protein>
<keyword evidence="10" id="KW-0067">ATP-binding</keyword>
<dbReference type="RefSeq" id="WP_324771685.1">
    <property type="nucleotide sequence ID" value="NZ_BAAATS010000012.1"/>
</dbReference>
<sequence>MVSVQSPPGGRDVPYTRVLLLPAMVMAAATGAAVALVTQPARLAVTLCGALGTLLVVAVAAEAVRRGRLVKGLRAQYTRHIAELEARIAAQEHRTMRVAKEVLPHALYRMRTGDNPKDAVRNTCDSDPAFRDTTQGERELLRQALKEIDREEAMRDAAQRAFVSIARRVQAIVHKQAQELREMEEDHGRNPEVFDDLLRIDHGTALIGRLADSVTVLGNARPGRQWPKPVRLYSVLRGAMSRILEYPRIDLHAICDVAIRGVSVEPLIHACAELLDNATRYSPPQTRVHVTAVEVQTGIAIEIEDGGVSLGEEQRAKAERMLDKAKSGIDLNDLGENPRLGLAIVGRLCSMYDMQISLRQSAYGGVRAVLVVPRDMMSTGPAPGLAHGIGATAVPRVDHNGVPIKEEPRLKKTRRPTTGPRPSAPVVAAMEDDEPVVTEWRANGLPQRRRKVDTKIIDDQIIVTPRHPDLSMPPPGSGSRPGPGSGSGTTAAPPPVAAPAVGPAAEPEHERPAQPEPGLWVEAFMNGLKPDETGAAAGGVAGGAVADAEKPHDDAYNQQVDEGDRQ</sequence>
<organism evidence="10 11">
    <name type="scientific">Streptomyces kunmingensis</name>
    <dbReference type="NCBI Taxonomy" id="68225"/>
    <lineage>
        <taxon>Bacteria</taxon>
        <taxon>Bacillati</taxon>
        <taxon>Actinomycetota</taxon>
        <taxon>Actinomycetes</taxon>
        <taxon>Kitasatosporales</taxon>
        <taxon>Streptomycetaceae</taxon>
        <taxon>Streptomyces</taxon>
    </lineage>
</organism>
<keyword evidence="5" id="KW-0418">Kinase</keyword>
<keyword evidence="6" id="KW-0175">Coiled coil</keyword>
<dbReference type="PANTHER" id="PTHR45436">
    <property type="entry name" value="SENSOR HISTIDINE KINASE YKOH"/>
    <property type="match status" value="1"/>
</dbReference>
<evidence type="ECO:0000313" key="10">
    <source>
        <dbReference type="EMBL" id="MEB3963966.1"/>
    </source>
</evidence>
<comment type="caution">
    <text evidence="10">The sequence shown here is derived from an EMBL/GenBank/DDBJ whole genome shotgun (WGS) entry which is preliminary data.</text>
</comment>
<keyword evidence="8" id="KW-0472">Membrane</keyword>
<proteinExistence type="predicted"/>
<evidence type="ECO:0000256" key="8">
    <source>
        <dbReference type="SAM" id="Phobius"/>
    </source>
</evidence>
<dbReference type="InterPro" id="IPR003594">
    <property type="entry name" value="HATPase_dom"/>
</dbReference>
<dbReference type="Gene3D" id="3.30.565.10">
    <property type="entry name" value="Histidine kinase-like ATPase, C-terminal domain"/>
    <property type="match status" value="1"/>
</dbReference>
<dbReference type="EMBL" id="JAOZYB010000299">
    <property type="protein sequence ID" value="MEB3963966.1"/>
    <property type="molecule type" value="Genomic_DNA"/>
</dbReference>
<keyword evidence="11" id="KW-1185">Reference proteome</keyword>
<evidence type="ECO:0000259" key="9">
    <source>
        <dbReference type="Pfam" id="PF02518"/>
    </source>
</evidence>
<dbReference type="Pfam" id="PF02518">
    <property type="entry name" value="HATPase_c"/>
    <property type="match status" value="1"/>
</dbReference>
<keyword evidence="4" id="KW-0808">Transferase</keyword>
<evidence type="ECO:0000256" key="1">
    <source>
        <dbReference type="ARBA" id="ARBA00000085"/>
    </source>
</evidence>
<dbReference type="SUPFAM" id="SSF55874">
    <property type="entry name" value="ATPase domain of HSP90 chaperone/DNA topoisomerase II/histidine kinase"/>
    <property type="match status" value="1"/>
</dbReference>
<evidence type="ECO:0000256" key="4">
    <source>
        <dbReference type="ARBA" id="ARBA00022679"/>
    </source>
</evidence>
<feature type="transmembrane region" description="Helical" evidence="8">
    <location>
        <begin position="43"/>
        <end position="64"/>
    </location>
</feature>
<keyword evidence="3" id="KW-0597">Phosphoprotein</keyword>
<feature type="transmembrane region" description="Helical" evidence="8">
    <location>
        <begin position="18"/>
        <end position="37"/>
    </location>
</feature>
<feature type="coiled-coil region" evidence="6">
    <location>
        <begin position="131"/>
        <end position="186"/>
    </location>
</feature>
<evidence type="ECO:0000256" key="2">
    <source>
        <dbReference type="ARBA" id="ARBA00012438"/>
    </source>
</evidence>
<dbReference type="GO" id="GO:0005524">
    <property type="term" value="F:ATP binding"/>
    <property type="evidence" value="ECO:0007669"/>
    <property type="project" value="UniProtKB-KW"/>
</dbReference>
<keyword evidence="10" id="KW-0547">Nucleotide-binding</keyword>
<evidence type="ECO:0000256" key="3">
    <source>
        <dbReference type="ARBA" id="ARBA00022553"/>
    </source>
</evidence>
<evidence type="ECO:0000313" key="11">
    <source>
        <dbReference type="Proteomes" id="UP001352223"/>
    </source>
</evidence>
<reference evidence="10 11" key="1">
    <citation type="submission" date="2022-10" db="EMBL/GenBank/DDBJ databases">
        <authorList>
            <person name="Xie J."/>
            <person name="Shen N."/>
        </authorList>
    </citation>
    <scope>NUCLEOTIDE SEQUENCE [LARGE SCALE GENOMIC DNA]</scope>
    <source>
        <strain evidence="10 11">DSM 41681</strain>
    </source>
</reference>
<evidence type="ECO:0000256" key="7">
    <source>
        <dbReference type="SAM" id="MobiDB-lite"/>
    </source>
</evidence>
<dbReference type="CDD" id="cd00075">
    <property type="entry name" value="HATPase"/>
    <property type="match status" value="1"/>
</dbReference>
<feature type="domain" description="Histidine kinase/HSP90-like ATPase" evidence="9">
    <location>
        <begin position="266"/>
        <end position="374"/>
    </location>
</feature>
<gene>
    <name evidence="10" type="ORF">OKJ48_27550</name>
</gene>
<feature type="coiled-coil region" evidence="6">
    <location>
        <begin position="74"/>
        <end position="101"/>
    </location>
</feature>
<dbReference type="EC" id="2.7.13.3" evidence="2"/>
<dbReference type="InterPro" id="IPR050428">
    <property type="entry name" value="TCS_sensor_his_kinase"/>
</dbReference>
<evidence type="ECO:0000256" key="6">
    <source>
        <dbReference type="SAM" id="Coils"/>
    </source>
</evidence>
<feature type="region of interest" description="Disordered" evidence="7">
    <location>
        <begin position="404"/>
        <end position="425"/>
    </location>
</feature>
<dbReference type="InterPro" id="IPR036890">
    <property type="entry name" value="HATPase_C_sf"/>
</dbReference>